<comment type="caution">
    <text evidence="5">The sequence shown here is derived from an EMBL/GenBank/DDBJ whole genome shotgun (WGS) entry which is preliminary data.</text>
</comment>
<feature type="domain" description="NmrA-like" evidence="4">
    <location>
        <begin position="4"/>
        <end position="234"/>
    </location>
</feature>
<dbReference type="SUPFAM" id="SSF51735">
    <property type="entry name" value="NAD(P)-binding Rossmann-fold domains"/>
    <property type="match status" value="1"/>
</dbReference>
<dbReference type="AlphaFoldDB" id="A0A2I2GAI4"/>
<dbReference type="Proteomes" id="UP000234275">
    <property type="component" value="Unassembled WGS sequence"/>
</dbReference>
<keyword evidence="3" id="KW-0560">Oxidoreductase</keyword>
<reference evidence="5 6" key="1">
    <citation type="submission" date="2016-12" db="EMBL/GenBank/DDBJ databases">
        <title>The genomes of Aspergillus section Nigri reveals drivers in fungal speciation.</title>
        <authorList>
            <consortium name="DOE Joint Genome Institute"/>
            <person name="Vesth T.C."/>
            <person name="Nybo J."/>
            <person name="Theobald S."/>
            <person name="Brandl J."/>
            <person name="Frisvad J.C."/>
            <person name="Nielsen K.F."/>
            <person name="Lyhne E.K."/>
            <person name="Kogle M.E."/>
            <person name="Kuo A."/>
            <person name="Riley R."/>
            <person name="Clum A."/>
            <person name="Nolan M."/>
            <person name="Lipzen A."/>
            <person name="Salamov A."/>
            <person name="Henrissat B."/>
            <person name="Wiebenga A."/>
            <person name="De Vries R.P."/>
            <person name="Grigoriev I.V."/>
            <person name="Mortensen U.H."/>
            <person name="Andersen M.R."/>
            <person name="Baker S.E."/>
        </authorList>
    </citation>
    <scope>NUCLEOTIDE SEQUENCE [LARGE SCALE GENOMIC DNA]</scope>
    <source>
        <strain evidence="5 6">IBT 23096</strain>
    </source>
</reference>
<dbReference type="PANTHER" id="PTHR47706:SF4">
    <property type="entry name" value="NMRA-LIKE DOMAIN-CONTAINING PROTEIN"/>
    <property type="match status" value="1"/>
</dbReference>
<dbReference type="GO" id="GO:0016491">
    <property type="term" value="F:oxidoreductase activity"/>
    <property type="evidence" value="ECO:0007669"/>
    <property type="project" value="UniProtKB-KW"/>
</dbReference>
<protein>
    <submittedName>
        <fullName evidence="5">NAD(P)-binding protein</fullName>
    </submittedName>
</protein>
<dbReference type="RefSeq" id="XP_024705182.1">
    <property type="nucleotide sequence ID" value="XM_024850694.1"/>
</dbReference>
<proteinExistence type="inferred from homology"/>
<dbReference type="Pfam" id="PF05368">
    <property type="entry name" value="NmrA"/>
    <property type="match status" value="1"/>
</dbReference>
<dbReference type="VEuPathDB" id="FungiDB:P170DRAFT_445324"/>
<keyword evidence="6" id="KW-1185">Reference proteome</keyword>
<organism evidence="5 6">
    <name type="scientific">Aspergillus steynii IBT 23096</name>
    <dbReference type="NCBI Taxonomy" id="1392250"/>
    <lineage>
        <taxon>Eukaryota</taxon>
        <taxon>Fungi</taxon>
        <taxon>Dikarya</taxon>
        <taxon>Ascomycota</taxon>
        <taxon>Pezizomycotina</taxon>
        <taxon>Eurotiomycetes</taxon>
        <taxon>Eurotiomycetidae</taxon>
        <taxon>Eurotiales</taxon>
        <taxon>Aspergillaceae</taxon>
        <taxon>Aspergillus</taxon>
        <taxon>Aspergillus subgen. Circumdati</taxon>
    </lineage>
</organism>
<evidence type="ECO:0000256" key="2">
    <source>
        <dbReference type="ARBA" id="ARBA00022857"/>
    </source>
</evidence>
<dbReference type="Gene3D" id="3.90.25.10">
    <property type="entry name" value="UDP-galactose 4-epimerase, domain 1"/>
    <property type="match status" value="1"/>
</dbReference>
<comment type="similarity">
    <text evidence="1">Belongs to the NmrA-type oxidoreductase family. Isoflavone reductase subfamily.</text>
</comment>
<dbReference type="EMBL" id="MSFO01000003">
    <property type="protein sequence ID" value="PLB49880.1"/>
    <property type="molecule type" value="Genomic_DNA"/>
</dbReference>
<sequence>MGIIAVAGGTGSVGRTIVEALIEHGKHKVIVLSRKPPSSADIFDTLQVDYNDIEATASSFEAQNIDTVICAFGMVSDESSDTQIKLIHAANQSSCTRRFVVSEFDMLFKEEHIPYIPTAKWAFDALRVIEKTDLEHTRVVNGMFLDYYGLPHWKTEWAVIPGDGETGVSFITTQDLGRFVARLMDVEEWPPVSCFAGVTASFNEILSIAEKARGEKFSVKYEDLETLEKGKISFPEFEDAGFEGSGHSDEAIFALFHRFAAMGDYYVPPERALDGRFPDVKVTTAEELMTVWRGR</sequence>
<dbReference type="Gene3D" id="3.40.50.720">
    <property type="entry name" value="NAD(P)-binding Rossmann-like Domain"/>
    <property type="match status" value="1"/>
</dbReference>
<gene>
    <name evidence="5" type="ORF">P170DRAFT_445324</name>
</gene>
<evidence type="ECO:0000256" key="3">
    <source>
        <dbReference type="ARBA" id="ARBA00023002"/>
    </source>
</evidence>
<keyword evidence="2" id="KW-0521">NADP</keyword>
<evidence type="ECO:0000313" key="5">
    <source>
        <dbReference type="EMBL" id="PLB49880.1"/>
    </source>
</evidence>
<dbReference type="InterPro" id="IPR051609">
    <property type="entry name" value="NmrA/Isoflavone_reductase-like"/>
</dbReference>
<evidence type="ECO:0000256" key="1">
    <source>
        <dbReference type="ARBA" id="ARBA00005725"/>
    </source>
</evidence>
<dbReference type="InterPro" id="IPR008030">
    <property type="entry name" value="NmrA-like"/>
</dbReference>
<evidence type="ECO:0000313" key="6">
    <source>
        <dbReference type="Proteomes" id="UP000234275"/>
    </source>
</evidence>
<accession>A0A2I2GAI4</accession>
<name>A0A2I2GAI4_9EURO</name>
<evidence type="ECO:0000259" key="4">
    <source>
        <dbReference type="Pfam" id="PF05368"/>
    </source>
</evidence>
<dbReference type="GeneID" id="36558393"/>
<dbReference type="PANTHER" id="PTHR47706">
    <property type="entry name" value="NMRA-LIKE FAMILY PROTEIN"/>
    <property type="match status" value="1"/>
</dbReference>
<dbReference type="OrthoDB" id="10000533at2759"/>
<dbReference type="InterPro" id="IPR036291">
    <property type="entry name" value="NAD(P)-bd_dom_sf"/>
</dbReference>